<comment type="caution">
    <text evidence="2">The sequence shown here is derived from an EMBL/GenBank/DDBJ whole genome shotgun (WGS) entry which is preliminary data.</text>
</comment>
<evidence type="ECO:0000256" key="1">
    <source>
        <dbReference type="SAM" id="SignalP"/>
    </source>
</evidence>
<feature type="signal peptide" evidence="1">
    <location>
        <begin position="1"/>
        <end position="29"/>
    </location>
</feature>
<proteinExistence type="predicted"/>
<organism evidence="2 3">
    <name type="scientific">Effusibacillus consociatus</name>
    <dbReference type="NCBI Taxonomy" id="1117041"/>
    <lineage>
        <taxon>Bacteria</taxon>
        <taxon>Bacillati</taxon>
        <taxon>Bacillota</taxon>
        <taxon>Bacilli</taxon>
        <taxon>Bacillales</taxon>
        <taxon>Alicyclobacillaceae</taxon>
        <taxon>Effusibacillus</taxon>
    </lineage>
</organism>
<dbReference type="Proteomes" id="UP001596002">
    <property type="component" value="Unassembled WGS sequence"/>
</dbReference>
<sequence length="439" mass="49326">MSSGRFLKNGMVSVAALIIALVWSHKASAAVFTSPEGIQFSSQSSAWNSEERLKQVYAELLKNTHGEEFKLLAEVRIHDGYPKGKSVAGEYQFKTSVDLLGRQKMLPGSIDLYGGGERTTIESIAKTLSHEYGHHVTHYYSIKQDGFSITDKQRWRQTTYAKIRGLANDPRINQSDEHRWQLAEIAAEDYVQLFGSPTAKKVHVFPSRYELLQKKQEIGPLRWDASMYNVAPQENMELPLASKVPKLYQWLAQHLGVAGQPLFPEDPSLKIREVIKEGQAGYQIRFEWTGGKNSSKTYYTLVAYGENDSLPEPVVTRKAGEPLEARYGTMVVRTPTSILTYRDPNAAGIRHFRVYAQNEAGFVVSSPILMLDMNQPTKVTITEQTVQPSQQVDSQAVEVNEAAPNLFELSGWQDVLLRGITLIVEVISRFLEILFNLAS</sequence>
<protein>
    <submittedName>
        <fullName evidence="2">Uncharacterized protein</fullName>
    </submittedName>
</protein>
<dbReference type="EMBL" id="JBHSHC010000112">
    <property type="protein sequence ID" value="MFC4768909.1"/>
    <property type="molecule type" value="Genomic_DNA"/>
</dbReference>
<keyword evidence="3" id="KW-1185">Reference proteome</keyword>
<keyword evidence="1" id="KW-0732">Signal</keyword>
<accession>A0ABV9Q516</accession>
<feature type="chain" id="PRO_5047264468" evidence="1">
    <location>
        <begin position="30"/>
        <end position="439"/>
    </location>
</feature>
<dbReference type="RefSeq" id="WP_380026859.1">
    <property type="nucleotide sequence ID" value="NZ_JBHSHC010000112.1"/>
</dbReference>
<evidence type="ECO:0000313" key="3">
    <source>
        <dbReference type="Proteomes" id="UP001596002"/>
    </source>
</evidence>
<gene>
    <name evidence="2" type="ORF">ACFO8Q_16340</name>
</gene>
<evidence type="ECO:0000313" key="2">
    <source>
        <dbReference type="EMBL" id="MFC4768909.1"/>
    </source>
</evidence>
<name>A0ABV9Q516_9BACL</name>
<reference evidence="3" key="1">
    <citation type="journal article" date="2019" name="Int. J. Syst. Evol. Microbiol.">
        <title>The Global Catalogue of Microorganisms (GCM) 10K type strain sequencing project: providing services to taxonomists for standard genome sequencing and annotation.</title>
        <authorList>
            <consortium name="The Broad Institute Genomics Platform"/>
            <consortium name="The Broad Institute Genome Sequencing Center for Infectious Disease"/>
            <person name="Wu L."/>
            <person name="Ma J."/>
        </authorList>
    </citation>
    <scope>NUCLEOTIDE SEQUENCE [LARGE SCALE GENOMIC DNA]</scope>
    <source>
        <strain evidence="3">WYCCWR 12678</strain>
    </source>
</reference>